<gene>
    <name evidence="3" type="ORF">PHYPA_008626</name>
</gene>
<dbReference type="HOGENOM" id="CLU_1663687_0_0_1"/>
<evidence type="ECO:0000256" key="1">
    <source>
        <dbReference type="SAM" id="MobiDB-lite"/>
    </source>
</evidence>
<dbReference type="EnsemblPlants" id="Pp3c6_7300V3.1">
    <property type="protein sequence ID" value="PAC:32977767.CDS.1"/>
    <property type="gene ID" value="Pp3c6_7300"/>
</dbReference>
<dbReference type="GO" id="GO:0005634">
    <property type="term" value="C:nucleus"/>
    <property type="evidence" value="ECO:0000318"/>
    <property type="project" value="GO_Central"/>
</dbReference>
<dbReference type="Gramene" id="Pp3c6_7300V3.1">
    <property type="protein sequence ID" value="PAC:32977767.CDS.1"/>
    <property type="gene ID" value="Pp3c6_7300"/>
</dbReference>
<sequence length="141" mass="15245">MGAVEVQVNASKPSAYRSAGLQFTKTGGCAKLRVIHTKSPKVYKIQPEEFLELVQKLTGRSVPELPTTFQFIDTGSSKADHESDATSQHGSLATDFADSNDSLSSSSTHHRSRSFSSSEPVTLNFLPLLSTPRACTDTKNL</sequence>
<dbReference type="InterPro" id="IPR039607">
    <property type="entry name" value="VQ_8/17/18/20/21/25"/>
</dbReference>
<dbReference type="InParanoid" id="A9TKP4"/>
<dbReference type="PaxDb" id="3218-PP1S252_73V6.1"/>
<proteinExistence type="predicted"/>
<evidence type="ECO:0000313" key="3">
    <source>
        <dbReference type="EMBL" id="PNR52252.1"/>
    </source>
</evidence>
<protein>
    <recommendedName>
        <fullName evidence="2">VQ domain-containing protein</fullName>
    </recommendedName>
</protein>
<organism evidence="3">
    <name type="scientific">Physcomitrium patens</name>
    <name type="common">Spreading-leaved earth moss</name>
    <name type="synonym">Physcomitrella patens</name>
    <dbReference type="NCBI Taxonomy" id="3218"/>
    <lineage>
        <taxon>Eukaryota</taxon>
        <taxon>Viridiplantae</taxon>
        <taxon>Streptophyta</taxon>
        <taxon>Embryophyta</taxon>
        <taxon>Bryophyta</taxon>
        <taxon>Bryophytina</taxon>
        <taxon>Bryopsida</taxon>
        <taxon>Funariidae</taxon>
        <taxon>Funariales</taxon>
        <taxon>Funariaceae</taxon>
        <taxon>Physcomitrium</taxon>
    </lineage>
</organism>
<dbReference type="PANTHER" id="PTHR33143">
    <property type="entry name" value="F16F4.1 PROTEIN-RELATED"/>
    <property type="match status" value="1"/>
</dbReference>
<dbReference type="InterPro" id="IPR008889">
    <property type="entry name" value="VQ"/>
</dbReference>
<dbReference type="PANTHER" id="PTHR33143:SF6">
    <property type="entry name" value="OS08G0102900 PROTEIN"/>
    <property type="match status" value="1"/>
</dbReference>
<dbReference type="AlphaFoldDB" id="A9TKP4"/>
<dbReference type="Gramene" id="Pp3c6_7300V3.2">
    <property type="protein sequence ID" value="PAC:32977768.CDS.1"/>
    <property type="gene ID" value="Pp3c6_7300"/>
</dbReference>
<evidence type="ECO:0000313" key="5">
    <source>
        <dbReference type="Proteomes" id="UP000006727"/>
    </source>
</evidence>
<keyword evidence="5" id="KW-1185">Reference proteome</keyword>
<feature type="domain" description="VQ" evidence="2">
    <location>
        <begin position="39"/>
        <end position="61"/>
    </location>
</feature>
<dbReference type="Proteomes" id="UP000006727">
    <property type="component" value="Chromosome 6"/>
</dbReference>
<dbReference type="EMBL" id="ABEU02000006">
    <property type="protein sequence ID" value="PNR52252.1"/>
    <property type="molecule type" value="Genomic_DNA"/>
</dbReference>
<name>A9TKP4_PHYPA</name>
<reference evidence="3 5" key="2">
    <citation type="journal article" date="2018" name="Plant J.">
        <title>The Physcomitrella patens chromosome-scale assembly reveals moss genome structure and evolution.</title>
        <authorList>
            <person name="Lang D."/>
            <person name="Ullrich K.K."/>
            <person name="Murat F."/>
            <person name="Fuchs J."/>
            <person name="Jenkins J."/>
            <person name="Haas F.B."/>
            <person name="Piednoel M."/>
            <person name="Gundlach H."/>
            <person name="Van Bel M."/>
            <person name="Meyberg R."/>
            <person name="Vives C."/>
            <person name="Morata J."/>
            <person name="Symeonidi A."/>
            <person name="Hiss M."/>
            <person name="Muchero W."/>
            <person name="Kamisugi Y."/>
            <person name="Saleh O."/>
            <person name="Blanc G."/>
            <person name="Decker E.L."/>
            <person name="van Gessel N."/>
            <person name="Grimwood J."/>
            <person name="Hayes R.D."/>
            <person name="Graham S.W."/>
            <person name="Gunter L.E."/>
            <person name="McDaniel S.F."/>
            <person name="Hoernstein S.N.W."/>
            <person name="Larsson A."/>
            <person name="Li F.W."/>
            <person name="Perroud P.F."/>
            <person name="Phillips J."/>
            <person name="Ranjan P."/>
            <person name="Rokshar D.S."/>
            <person name="Rothfels C.J."/>
            <person name="Schneider L."/>
            <person name="Shu S."/>
            <person name="Stevenson D.W."/>
            <person name="Thummler F."/>
            <person name="Tillich M."/>
            <person name="Villarreal Aguilar J.C."/>
            <person name="Widiez T."/>
            <person name="Wong G.K."/>
            <person name="Wymore A."/>
            <person name="Zhang Y."/>
            <person name="Zimmer A.D."/>
            <person name="Quatrano R.S."/>
            <person name="Mayer K.F.X."/>
            <person name="Goodstein D."/>
            <person name="Casacuberta J.M."/>
            <person name="Vandepoele K."/>
            <person name="Reski R."/>
            <person name="Cuming A.C."/>
            <person name="Tuskan G.A."/>
            <person name="Maumus F."/>
            <person name="Salse J."/>
            <person name="Schmutz J."/>
            <person name="Rensing S.A."/>
        </authorList>
    </citation>
    <scope>NUCLEOTIDE SEQUENCE [LARGE SCALE GENOMIC DNA]</scope>
    <source>
        <strain evidence="4 5">cv. Gransden 2004</strain>
    </source>
</reference>
<reference evidence="4" key="3">
    <citation type="submission" date="2020-12" db="UniProtKB">
        <authorList>
            <consortium name="EnsemblPlants"/>
        </authorList>
    </citation>
    <scope>IDENTIFICATION</scope>
</reference>
<accession>A9TKP4</accession>
<reference evidence="3 5" key="1">
    <citation type="journal article" date="2008" name="Science">
        <title>The Physcomitrella genome reveals evolutionary insights into the conquest of land by plants.</title>
        <authorList>
            <person name="Rensing S."/>
            <person name="Lang D."/>
            <person name="Zimmer A."/>
            <person name="Terry A."/>
            <person name="Salamov A."/>
            <person name="Shapiro H."/>
            <person name="Nishiyama T."/>
            <person name="Perroud P.-F."/>
            <person name="Lindquist E."/>
            <person name="Kamisugi Y."/>
            <person name="Tanahashi T."/>
            <person name="Sakakibara K."/>
            <person name="Fujita T."/>
            <person name="Oishi K."/>
            <person name="Shin-I T."/>
            <person name="Kuroki Y."/>
            <person name="Toyoda A."/>
            <person name="Suzuki Y."/>
            <person name="Hashimoto A."/>
            <person name="Yamaguchi K."/>
            <person name="Sugano A."/>
            <person name="Kohara Y."/>
            <person name="Fujiyama A."/>
            <person name="Anterola A."/>
            <person name="Aoki S."/>
            <person name="Ashton N."/>
            <person name="Barbazuk W.B."/>
            <person name="Barker E."/>
            <person name="Bennetzen J."/>
            <person name="Bezanilla M."/>
            <person name="Blankenship R."/>
            <person name="Cho S.H."/>
            <person name="Dutcher S."/>
            <person name="Estelle M."/>
            <person name="Fawcett J.A."/>
            <person name="Gundlach H."/>
            <person name="Hanada K."/>
            <person name="Heyl A."/>
            <person name="Hicks K.A."/>
            <person name="Hugh J."/>
            <person name="Lohr M."/>
            <person name="Mayer K."/>
            <person name="Melkozernov A."/>
            <person name="Murata T."/>
            <person name="Nelson D."/>
            <person name="Pils B."/>
            <person name="Prigge M."/>
            <person name="Reiss B."/>
            <person name="Renner T."/>
            <person name="Rombauts S."/>
            <person name="Rushton P."/>
            <person name="Sanderfoot A."/>
            <person name="Schween G."/>
            <person name="Shiu S.-H."/>
            <person name="Stueber K."/>
            <person name="Theodoulou F.L."/>
            <person name="Tu H."/>
            <person name="Van de Peer Y."/>
            <person name="Verrier P.J."/>
            <person name="Waters E."/>
            <person name="Wood A."/>
            <person name="Yang L."/>
            <person name="Cove D."/>
            <person name="Cuming A."/>
            <person name="Hasebe M."/>
            <person name="Lucas S."/>
            <person name="Mishler D.B."/>
            <person name="Reski R."/>
            <person name="Grigoriev I."/>
            <person name="Quatrano R.S."/>
            <person name="Boore J.L."/>
        </authorList>
    </citation>
    <scope>NUCLEOTIDE SEQUENCE [LARGE SCALE GENOMIC DNA]</scope>
    <source>
        <strain evidence="4 5">cv. Gransden 2004</strain>
    </source>
</reference>
<evidence type="ECO:0000259" key="2">
    <source>
        <dbReference type="Pfam" id="PF05678"/>
    </source>
</evidence>
<feature type="region of interest" description="Disordered" evidence="1">
    <location>
        <begin position="73"/>
        <end position="119"/>
    </location>
</feature>
<evidence type="ECO:0000313" key="4">
    <source>
        <dbReference type="EnsemblPlants" id="PAC:32977767.CDS.1"/>
    </source>
</evidence>
<dbReference type="EnsemblPlants" id="Pp3c6_7300V3.2">
    <property type="protein sequence ID" value="PAC:32977768.CDS.1"/>
    <property type="gene ID" value="Pp3c6_7300"/>
</dbReference>
<dbReference type="Pfam" id="PF05678">
    <property type="entry name" value="VQ"/>
    <property type="match status" value="1"/>
</dbReference>